<dbReference type="AlphaFoldDB" id="A0A9X9S3K4"/>
<dbReference type="Gene3D" id="3.40.50.2000">
    <property type="entry name" value="Glycogen Phosphorylase B"/>
    <property type="match status" value="2"/>
</dbReference>
<dbReference type="RefSeq" id="WP_268186052.1">
    <property type="nucleotide sequence ID" value="NZ_CP113361.1"/>
</dbReference>
<evidence type="ECO:0000313" key="2">
    <source>
        <dbReference type="EMBL" id="WAI00847.1"/>
    </source>
</evidence>
<protein>
    <submittedName>
        <fullName evidence="2">Glycosyltransferase</fullName>
    </submittedName>
</protein>
<evidence type="ECO:0000259" key="1">
    <source>
        <dbReference type="Pfam" id="PF00534"/>
    </source>
</evidence>
<dbReference type="Pfam" id="PF00534">
    <property type="entry name" value="Glycos_transf_1"/>
    <property type="match status" value="1"/>
</dbReference>
<dbReference type="GeneID" id="76835546"/>
<dbReference type="InterPro" id="IPR050194">
    <property type="entry name" value="Glycosyltransferase_grp1"/>
</dbReference>
<feature type="domain" description="Glycosyl transferase family 1" evidence="1">
    <location>
        <begin position="148"/>
        <end position="315"/>
    </location>
</feature>
<sequence>MKICLIGEFDDRLDEGMKNTSTHYYKELIKRNDVLKINIKEINHLEFWRNIYAYKPDIIHYLHGPTEKSFILLKLISKICSNPKTVMSAMNPSFSNSFRWFINFCRPDIVLVQSNNTQKMFLDLGLKTVFIPGGVDIEKYKPNNRDEKRKLRTKYGIDQDSFVILHIGPIKENRNIQEFISIKEKNNTVIIVGSKSAGIDPRLFNNLKDSGCIVIDKYLPNIEEIYALSDCYFFAAKYKRSSSGIKESSGIEIPLTVLEALACDIPTISTKYGGLEQIFTEKPSNLFFIDDSSEILEAINQIKKNDYKSSRELINKFSWSQIVNELEINYNNLLNEEIK</sequence>
<dbReference type="GO" id="GO:0016757">
    <property type="term" value="F:glycosyltransferase activity"/>
    <property type="evidence" value="ECO:0007669"/>
    <property type="project" value="InterPro"/>
</dbReference>
<dbReference type="SUPFAM" id="SSF53756">
    <property type="entry name" value="UDP-Glycosyltransferase/glycogen phosphorylase"/>
    <property type="match status" value="1"/>
</dbReference>
<dbReference type="PANTHER" id="PTHR45947:SF3">
    <property type="entry name" value="SULFOQUINOVOSYL TRANSFERASE SQD2"/>
    <property type="match status" value="1"/>
</dbReference>
<dbReference type="PANTHER" id="PTHR45947">
    <property type="entry name" value="SULFOQUINOVOSYL TRANSFERASE SQD2"/>
    <property type="match status" value="1"/>
</dbReference>
<dbReference type="Proteomes" id="UP001163096">
    <property type="component" value="Chromosome"/>
</dbReference>
<dbReference type="KEGG" id="mou:OU421_10550"/>
<proteinExistence type="predicted"/>
<gene>
    <name evidence="2" type="ORF">OU421_10550</name>
</gene>
<organism evidence="2 3">
    <name type="scientific">Methanogenium organophilum</name>
    <dbReference type="NCBI Taxonomy" id="2199"/>
    <lineage>
        <taxon>Archaea</taxon>
        <taxon>Methanobacteriati</taxon>
        <taxon>Methanobacteriota</taxon>
        <taxon>Stenosarchaea group</taxon>
        <taxon>Methanomicrobia</taxon>
        <taxon>Methanomicrobiales</taxon>
        <taxon>Methanomicrobiaceae</taxon>
        <taxon>Methanogenium</taxon>
    </lineage>
</organism>
<reference evidence="2" key="1">
    <citation type="submission" date="2022-11" db="EMBL/GenBank/DDBJ databases">
        <title>Complete genome sequence of Methanogenium organophilum DSM 3596.</title>
        <authorList>
            <person name="Chen S.-C."/>
            <person name="Lai S.-J."/>
            <person name="You Y.-T."/>
        </authorList>
    </citation>
    <scope>NUCLEOTIDE SEQUENCE</scope>
    <source>
        <strain evidence="2">DSM 3596</strain>
    </source>
</reference>
<dbReference type="InterPro" id="IPR001296">
    <property type="entry name" value="Glyco_trans_1"/>
</dbReference>
<evidence type="ECO:0000313" key="3">
    <source>
        <dbReference type="Proteomes" id="UP001163096"/>
    </source>
</evidence>
<keyword evidence="3" id="KW-1185">Reference proteome</keyword>
<name>A0A9X9S3K4_METOG</name>
<accession>A0A9X9S3K4</accession>
<dbReference type="EMBL" id="CP113361">
    <property type="protein sequence ID" value="WAI00847.1"/>
    <property type="molecule type" value="Genomic_DNA"/>
</dbReference>